<dbReference type="GO" id="GO:0004623">
    <property type="term" value="F:phospholipase A2 activity"/>
    <property type="evidence" value="ECO:0007669"/>
    <property type="project" value="UniProtKB-EC"/>
</dbReference>
<evidence type="ECO:0000256" key="3">
    <source>
        <dbReference type="ARBA" id="ARBA00015133"/>
    </source>
</evidence>
<feature type="compositionally biased region" description="Low complexity" evidence="43">
    <location>
        <begin position="545"/>
        <end position="563"/>
    </location>
</feature>
<evidence type="ECO:0000256" key="15">
    <source>
        <dbReference type="ARBA" id="ARBA00023422"/>
    </source>
</evidence>
<evidence type="ECO:0000256" key="23">
    <source>
        <dbReference type="ARBA" id="ARBA00047438"/>
    </source>
</evidence>
<feature type="compositionally biased region" description="Low complexity" evidence="43">
    <location>
        <begin position="666"/>
        <end position="696"/>
    </location>
</feature>
<dbReference type="InterPro" id="IPR001087">
    <property type="entry name" value="GDSL"/>
</dbReference>
<evidence type="ECO:0000256" key="42">
    <source>
        <dbReference type="ARBA" id="ARBA00049461"/>
    </source>
</evidence>
<dbReference type="PANTHER" id="PTHR21325:SF31">
    <property type="entry name" value="GH22081P-RELATED"/>
    <property type="match status" value="1"/>
</dbReference>
<comment type="catalytic activity">
    <reaction evidence="29">
        <text>1,2-dihexadecanoyl-sn-glycero-3-phosphocholine + H2O = 1-hexadecanoyl-sn-glycero-3-phosphocholine + hexadecanoate + H(+)</text>
        <dbReference type="Rhea" id="RHEA:41223"/>
        <dbReference type="ChEBI" id="CHEBI:7896"/>
        <dbReference type="ChEBI" id="CHEBI:15377"/>
        <dbReference type="ChEBI" id="CHEBI:15378"/>
        <dbReference type="ChEBI" id="CHEBI:72998"/>
        <dbReference type="ChEBI" id="CHEBI:72999"/>
    </reaction>
    <physiologicalReaction direction="left-to-right" evidence="29">
        <dbReference type="Rhea" id="RHEA:41224"/>
    </physiologicalReaction>
</comment>
<feature type="region of interest" description="Disordered" evidence="43">
    <location>
        <begin position="56"/>
        <end position="103"/>
    </location>
</feature>
<feature type="compositionally biased region" description="Basic residues" evidence="43">
    <location>
        <begin position="704"/>
        <end position="715"/>
    </location>
</feature>
<comment type="function">
    <text evidence="20">Calcium-independent membrane-associated phospholipase that catalyzes complete diacylation of phospholipids by hydrolyzing both sn-1 and sn-2 fatty acyl chains attached to the glycerol backbone (phospholipase B activity). Has dual phospholipase and lysophospholipase activities toward diacylphospholipids. Preferentially cleaves sn-2 ester bonds over sn-1 bonds. Acts as a lipase toward glycerolipid substrates. Hydrolyzes fatty acyl chains of diacylglycerols with preference for the sn-2 position and of triacylglycerols with not positional selectivity. May also hydrolyze long chain retinyl esters such as retinyl palmitate. May contribute to digestion of dietary phospholipids, glycerolipids and retinoids, facilitating lipid absorption at the brush border.</text>
</comment>
<comment type="catalytic activity">
    <reaction evidence="39">
        <text>1-hexadecanoyl-2-(9Z)-octadecenoyl-3-octadecanoyl-sn-glycerol + H2O = 1-hexadecanoyl-3-octadecanoyl-sn-glycerol + (9Z)-octadecenoate + H(+)</text>
        <dbReference type="Rhea" id="RHEA:41103"/>
        <dbReference type="ChEBI" id="CHEBI:15377"/>
        <dbReference type="ChEBI" id="CHEBI:15378"/>
        <dbReference type="ChEBI" id="CHEBI:30823"/>
        <dbReference type="ChEBI" id="CHEBI:77623"/>
        <dbReference type="ChEBI" id="CHEBI:77624"/>
    </reaction>
    <physiologicalReaction direction="left-to-right" evidence="39">
        <dbReference type="Rhea" id="RHEA:41104"/>
    </physiologicalReaction>
</comment>
<evidence type="ECO:0000256" key="33">
    <source>
        <dbReference type="ARBA" id="ARBA00048454"/>
    </source>
</evidence>
<comment type="catalytic activity">
    <reaction evidence="40">
        <text>1,2-dihexadecanoyl-sn-glycero-3-phosphocholine + 2 H2O = sn-glycerol 3-phosphocholine + 2 hexadecanoate + 2 H(+)</text>
        <dbReference type="Rhea" id="RHEA:40975"/>
        <dbReference type="ChEBI" id="CHEBI:7896"/>
        <dbReference type="ChEBI" id="CHEBI:15377"/>
        <dbReference type="ChEBI" id="CHEBI:15378"/>
        <dbReference type="ChEBI" id="CHEBI:16870"/>
        <dbReference type="ChEBI" id="CHEBI:72999"/>
    </reaction>
    <physiologicalReaction direction="left-to-right" evidence="40">
        <dbReference type="Rhea" id="RHEA:40976"/>
    </physiologicalReaction>
</comment>
<feature type="compositionally biased region" description="Basic and acidic residues" evidence="43">
    <location>
        <begin position="1049"/>
        <end position="1066"/>
    </location>
</feature>
<feature type="signal peptide" evidence="44">
    <location>
        <begin position="1"/>
        <end position="28"/>
    </location>
</feature>
<evidence type="ECO:0000256" key="1">
    <source>
        <dbReference type="ARBA" id="ARBA00004247"/>
    </source>
</evidence>
<comment type="catalytic activity">
    <reaction evidence="27">
        <text>a 1-O-alkyl-2-acyl-sn-glycero-3-phosphocholine + H2O = a 1-O-alkyl-sn-glycero-3-phosphocholine + a fatty acid + H(+)</text>
        <dbReference type="Rhea" id="RHEA:36231"/>
        <dbReference type="ChEBI" id="CHEBI:15377"/>
        <dbReference type="ChEBI" id="CHEBI:15378"/>
        <dbReference type="ChEBI" id="CHEBI:28868"/>
        <dbReference type="ChEBI" id="CHEBI:30909"/>
        <dbReference type="ChEBI" id="CHEBI:36702"/>
        <dbReference type="EC" id="3.1.1.4"/>
    </reaction>
    <physiologicalReaction direction="left-to-right" evidence="27">
        <dbReference type="Rhea" id="RHEA:36232"/>
    </physiologicalReaction>
</comment>
<comment type="caution">
    <text evidence="45">The sequence shown here is derived from an EMBL/GenBank/DDBJ whole genome shotgun (WGS) entry which is preliminary data.</text>
</comment>
<gene>
    <name evidence="45" type="ORF">L9F63_007038</name>
</gene>
<dbReference type="GO" id="GO:0004622">
    <property type="term" value="F:phosphatidylcholine lysophospholipase activity"/>
    <property type="evidence" value="ECO:0007669"/>
    <property type="project" value="UniProtKB-EC"/>
</dbReference>
<comment type="catalytic activity">
    <reaction evidence="35">
        <text>1-hexadecanoyl-sn-glycero-3-phosphocholine + H2O = sn-glycerol 3-phosphocholine + hexadecanoate + H(+)</text>
        <dbReference type="Rhea" id="RHEA:40435"/>
        <dbReference type="ChEBI" id="CHEBI:7896"/>
        <dbReference type="ChEBI" id="CHEBI:15377"/>
        <dbReference type="ChEBI" id="CHEBI:15378"/>
        <dbReference type="ChEBI" id="CHEBI:16870"/>
        <dbReference type="ChEBI" id="CHEBI:72998"/>
    </reaction>
    <physiologicalReaction direction="left-to-right" evidence="35">
        <dbReference type="Rhea" id="RHEA:40436"/>
    </physiologicalReaction>
</comment>
<evidence type="ECO:0000256" key="40">
    <source>
        <dbReference type="ARBA" id="ARBA00049363"/>
    </source>
</evidence>
<evidence type="ECO:0000256" key="8">
    <source>
        <dbReference type="ARBA" id="ARBA00022801"/>
    </source>
</evidence>
<evidence type="ECO:0000256" key="35">
    <source>
        <dbReference type="ARBA" id="ARBA00048656"/>
    </source>
</evidence>
<protein>
    <recommendedName>
        <fullName evidence="3">Phospholipase B1, membrane-associated</fullName>
    </recommendedName>
    <alternativeName>
        <fullName evidence="16">Lysophospholipase</fullName>
    </alternativeName>
    <alternativeName>
        <fullName evidence="17">Phospholipase A2</fullName>
    </alternativeName>
    <alternativeName>
        <fullName evidence="19">Phospholipase B/lipase</fullName>
    </alternativeName>
    <alternativeName>
        <fullName evidence="18">Triacylglycerol lipase</fullName>
    </alternativeName>
</protein>
<feature type="compositionally biased region" description="Low complexity" evidence="43">
    <location>
        <begin position="608"/>
        <end position="623"/>
    </location>
</feature>
<evidence type="ECO:0000256" key="37">
    <source>
        <dbReference type="ARBA" id="ARBA00048869"/>
    </source>
</evidence>
<comment type="catalytic activity">
    <reaction evidence="30">
        <text>1-hexadecanoyl-2-(9Z,12Z-octadecadienoyl)-sn-glycero-3-phosphocholine + H2O = 2-(9Z,12Z-octadecadienoyl)-sn-glycero-3-phosphocholine + hexadecanoate + H(+)</text>
        <dbReference type="Rhea" id="RHEA:40971"/>
        <dbReference type="ChEBI" id="CHEBI:7896"/>
        <dbReference type="ChEBI" id="CHEBI:15377"/>
        <dbReference type="ChEBI" id="CHEBI:15378"/>
        <dbReference type="ChEBI" id="CHEBI:73002"/>
        <dbReference type="ChEBI" id="CHEBI:76084"/>
    </reaction>
    <physiologicalReaction direction="left-to-right" evidence="30">
        <dbReference type="Rhea" id="RHEA:40972"/>
    </physiologicalReaction>
</comment>
<evidence type="ECO:0000256" key="27">
    <source>
        <dbReference type="ARBA" id="ARBA00048049"/>
    </source>
</evidence>
<evidence type="ECO:0000256" key="21">
    <source>
        <dbReference type="ARBA" id="ARBA00047324"/>
    </source>
</evidence>
<evidence type="ECO:0000256" key="44">
    <source>
        <dbReference type="SAM" id="SignalP"/>
    </source>
</evidence>
<evidence type="ECO:0000256" key="16">
    <source>
        <dbReference type="ARBA" id="ARBA00029723"/>
    </source>
</evidence>
<comment type="catalytic activity">
    <reaction evidence="33">
        <text>a 1-acyl-sn-glycero-3-phosphocholine + H2O = sn-glycerol 3-phosphocholine + a fatty acid + H(+)</text>
        <dbReference type="Rhea" id="RHEA:15177"/>
        <dbReference type="ChEBI" id="CHEBI:15377"/>
        <dbReference type="ChEBI" id="CHEBI:15378"/>
        <dbReference type="ChEBI" id="CHEBI:16870"/>
        <dbReference type="ChEBI" id="CHEBI:28868"/>
        <dbReference type="ChEBI" id="CHEBI:58168"/>
        <dbReference type="EC" id="3.1.1.5"/>
    </reaction>
    <physiologicalReaction direction="left-to-right" evidence="33">
        <dbReference type="Rhea" id="RHEA:15178"/>
    </physiologicalReaction>
</comment>
<evidence type="ECO:0000256" key="39">
    <source>
        <dbReference type="ARBA" id="ARBA00048939"/>
    </source>
</evidence>
<evidence type="ECO:0000256" key="26">
    <source>
        <dbReference type="ARBA" id="ARBA00048015"/>
    </source>
</evidence>
<reference evidence="45" key="2">
    <citation type="submission" date="2023-05" db="EMBL/GenBank/DDBJ databases">
        <authorList>
            <person name="Fouks B."/>
        </authorList>
    </citation>
    <scope>NUCLEOTIDE SEQUENCE</scope>
    <source>
        <strain evidence="45">Stay&amp;Tobe</strain>
        <tissue evidence="45">Testes</tissue>
    </source>
</reference>
<dbReference type="EMBL" id="JASPKZ010009809">
    <property type="protein sequence ID" value="KAJ9576073.1"/>
    <property type="molecule type" value="Genomic_DNA"/>
</dbReference>
<keyword evidence="4" id="KW-1003">Cell membrane</keyword>
<keyword evidence="46" id="KW-1185">Reference proteome</keyword>
<feature type="compositionally biased region" description="Polar residues" evidence="43">
    <location>
        <begin position="751"/>
        <end position="765"/>
    </location>
</feature>
<evidence type="ECO:0000256" key="10">
    <source>
        <dbReference type="ARBA" id="ARBA00023098"/>
    </source>
</evidence>
<dbReference type="FunFam" id="3.40.50.1110:FF:000005">
    <property type="entry name" value="Phospholipase B1"/>
    <property type="match status" value="1"/>
</dbReference>
<feature type="compositionally biased region" description="Polar residues" evidence="43">
    <location>
        <begin position="575"/>
        <end position="603"/>
    </location>
</feature>
<comment type="catalytic activity">
    <reaction evidence="37">
        <text>1,3-dihexadecanoyl-2-(9Z-octadecenoyl)glycerol + H2O = 1,3-dihexadecanoylglycerol + (9Z)-octadecenoate + H(+)</text>
        <dbReference type="Rhea" id="RHEA:40983"/>
        <dbReference type="ChEBI" id="CHEBI:15377"/>
        <dbReference type="ChEBI" id="CHEBI:15378"/>
        <dbReference type="ChEBI" id="CHEBI:30823"/>
        <dbReference type="ChEBI" id="CHEBI:75688"/>
        <dbReference type="ChEBI" id="CHEBI:77619"/>
    </reaction>
    <physiologicalReaction direction="left-to-right" evidence="37">
        <dbReference type="Rhea" id="RHEA:40984"/>
    </physiologicalReaction>
</comment>
<comment type="catalytic activity">
    <reaction evidence="34">
        <text>1-hexadecanoyl-2-(9Z-octadecenoyl)-sn-glycero-3-phosphoethanolamine + H2O = 1-hexadecanoyl-sn-glycero-3-phosphoethanolamine + (9Z)-octadecenoate + H(+)</text>
        <dbReference type="Rhea" id="RHEA:40911"/>
        <dbReference type="ChEBI" id="CHEBI:15377"/>
        <dbReference type="ChEBI" id="CHEBI:15378"/>
        <dbReference type="ChEBI" id="CHEBI:30823"/>
        <dbReference type="ChEBI" id="CHEBI:73004"/>
        <dbReference type="ChEBI" id="CHEBI:73007"/>
    </reaction>
    <physiologicalReaction direction="left-to-right" evidence="34">
        <dbReference type="Rhea" id="RHEA:40912"/>
    </physiologicalReaction>
</comment>
<feature type="region of interest" description="Disordered" evidence="43">
    <location>
        <begin position="751"/>
        <end position="776"/>
    </location>
</feature>
<feature type="compositionally biased region" description="Basic and acidic residues" evidence="43">
    <location>
        <begin position="70"/>
        <end position="79"/>
    </location>
</feature>
<evidence type="ECO:0000256" key="31">
    <source>
        <dbReference type="ARBA" id="ARBA00048374"/>
    </source>
</evidence>
<evidence type="ECO:0000256" key="2">
    <source>
        <dbReference type="ARBA" id="ARBA00009979"/>
    </source>
</evidence>
<dbReference type="InterPro" id="IPR036514">
    <property type="entry name" value="SGNH_hydro_sf"/>
</dbReference>
<feature type="region of interest" description="Disordered" evidence="43">
    <location>
        <begin position="1049"/>
        <end position="1090"/>
    </location>
</feature>
<evidence type="ECO:0000256" key="22">
    <source>
        <dbReference type="ARBA" id="ARBA00047363"/>
    </source>
</evidence>
<dbReference type="Pfam" id="PF00657">
    <property type="entry name" value="Lipase_GDSL"/>
    <property type="match status" value="1"/>
</dbReference>
<keyword evidence="12" id="KW-0325">Glycoprotein</keyword>
<evidence type="ECO:0000256" key="41">
    <source>
        <dbReference type="ARBA" id="ARBA00049372"/>
    </source>
</evidence>
<evidence type="ECO:0000313" key="46">
    <source>
        <dbReference type="Proteomes" id="UP001233999"/>
    </source>
</evidence>
<feature type="compositionally biased region" description="Low complexity" evidence="43">
    <location>
        <begin position="521"/>
        <end position="537"/>
    </location>
</feature>
<comment type="catalytic activity">
    <reaction evidence="23">
        <text>1-(9Z-octadecenoyl)-glycerol + H2O = glycerol + (9Z)-octadecenoate + H(+)</text>
        <dbReference type="Rhea" id="RHEA:38487"/>
        <dbReference type="ChEBI" id="CHEBI:15377"/>
        <dbReference type="ChEBI" id="CHEBI:15378"/>
        <dbReference type="ChEBI" id="CHEBI:17754"/>
        <dbReference type="ChEBI" id="CHEBI:30823"/>
        <dbReference type="ChEBI" id="CHEBI:75342"/>
    </reaction>
    <physiologicalReaction direction="left-to-right" evidence="23">
        <dbReference type="Rhea" id="RHEA:38488"/>
    </physiologicalReaction>
</comment>
<dbReference type="GO" id="GO:0006644">
    <property type="term" value="P:phospholipid metabolic process"/>
    <property type="evidence" value="ECO:0007669"/>
    <property type="project" value="TreeGrafter"/>
</dbReference>
<feature type="region of interest" description="Disordered" evidence="43">
    <location>
        <begin position="121"/>
        <end position="142"/>
    </location>
</feature>
<comment type="catalytic activity">
    <reaction evidence="15">
        <text>a 1,2-diacyl-sn-glycero-3-phosphocholine + H2O = a 1-acyl-sn-glycero-3-phosphocholine + a fatty acid + H(+)</text>
        <dbReference type="Rhea" id="RHEA:15801"/>
        <dbReference type="ChEBI" id="CHEBI:15377"/>
        <dbReference type="ChEBI" id="CHEBI:15378"/>
        <dbReference type="ChEBI" id="CHEBI:28868"/>
        <dbReference type="ChEBI" id="CHEBI:57643"/>
        <dbReference type="ChEBI" id="CHEBI:58168"/>
        <dbReference type="EC" id="3.1.1.4"/>
    </reaction>
    <physiologicalReaction direction="left-to-right" evidence="15">
        <dbReference type="Rhea" id="RHEA:15802"/>
    </physiologicalReaction>
</comment>
<dbReference type="InterPro" id="IPR035547">
    <property type="entry name" value="Phospholipase_B"/>
</dbReference>
<comment type="catalytic activity">
    <reaction evidence="42">
        <text>2-(9Z-octadecenoyl)-glycerol + H2O = glycerol + (9Z)-octadecenoate + H(+)</text>
        <dbReference type="Rhea" id="RHEA:38491"/>
        <dbReference type="ChEBI" id="CHEBI:15377"/>
        <dbReference type="ChEBI" id="CHEBI:15378"/>
        <dbReference type="ChEBI" id="CHEBI:17754"/>
        <dbReference type="ChEBI" id="CHEBI:30823"/>
        <dbReference type="ChEBI" id="CHEBI:73990"/>
    </reaction>
    <physiologicalReaction direction="left-to-right" evidence="42">
        <dbReference type="Rhea" id="RHEA:38492"/>
    </physiologicalReaction>
</comment>
<comment type="catalytic activity">
    <reaction evidence="21">
        <text>1-hexadecanoyl-2-(9Z)-octadecenoyl-3-octadecanoyl-sn-glycerol + H2O = 2-(9Z-octadecenoyl)-3-octadecanoyl-sn-glycerol + hexadecanoate + H(+)</text>
        <dbReference type="Rhea" id="RHEA:41107"/>
        <dbReference type="ChEBI" id="CHEBI:7896"/>
        <dbReference type="ChEBI" id="CHEBI:15377"/>
        <dbReference type="ChEBI" id="CHEBI:15378"/>
        <dbReference type="ChEBI" id="CHEBI:75558"/>
        <dbReference type="ChEBI" id="CHEBI:77623"/>
    </reaction>
    <physiologicalReaction direction="left-to-right" evidence="21">
        <dbReference type="Rhea" id="RHEA:41108"/>
    </physiologicalReaction>
</comment>
<feature type="region of interest" description="Disordered" evidence="43">
    <location>
        <begin position="357"/>
        <end position="410"/>
    </location>
</feature>
<evidence type="ECO:0000256" key="24">
    <source>
        <dbReference type="ARBA" id="ARBA00047459"/>
    </source>
</evidence>
<name>A0AAD8E3N1_DIPPU</name>
<feature type="compositionally biased region" description="Basic residues" evidence="43">
    <location>
        <begin position="397"/>
        <end position="407"/>
    </location>
</feature>
<evidence type="ECO:0000256" key="5">
    <source>
        <dbReference type="ARBA" id="ARBA00022692"/>
    </source>
</evidence>
<comment type="similarity">
    <text evidence="2">Belongs to the 'GDSL' lipolytic enzyme family. Phospholipase B1 subfamily.</text>
</comment>
<evidence type="ECO:0000256" key="12">
    <source>
        <dbReference type="ARBA" id="ARBA00023180"/>
    </source>
</evidence>
<comment type="catalytic activity">
    <reaction evidence="13">
        <text>a triacylglycerol + H2O = a diacylglycerol + a fatty acid + H(+)</text>
        <dbReference type="Rhea" id="RHEA:12044"/>
        <dbReference type="ChEBI" id="CHEBI:15377"/>
        <dbReference type="ChEBI" id="CHEBI:15378"/>
        <dbReference type="ChEBI" id="CHEBI:17855"/>
        <dbReference type="ChEBI" id="CHEBI:18035"/>
        <dbReference type="ChEBI" id="CHEBI:28868"/>
        <dbReference type="EC" id="3.1.1.3"/>
    </reaction>
    <physiologicalReaction direction="left-to-right" evidence="13">
        <dbReference type="Rhea" id="RHEA:12045"/>
    </physiologicalReaction>
</comment>
<comment type="catalytic activity">
    <reaction evidence="38">
        <text>1-O-hexadecyl-2-(9Z)-octadecenoyl-sn-glycero-3-phosphocholine + H2O = 1-O-hexadecyl-sn-glycero-3-phosphocholine + (9Z)-octadecenoate + H(+)</text>
        <dbReference type="Rhea" id="RHEA:40915"/>
        <dbReference type="ChEBI" id="CHEBI:15377"/>
        <dbReference type="ChEBI" id="CHEBI:15378"/>
        <dbReference type="ChEBI" id="CHEBI:30823"/>
        <dbReference type="ChEBI" id="CHEBI:34112"/>
        <dbReference type="ChEBI" id="CHEBI:64496"/>
    </reaction>
    <physiologicalReaction direction="left-to-right" evidence="38">
        <dbReference type="Rhea" id="RHEA:40916"/>
    </physiologicalReaction>
</comment>
<comment type="catalytic activity">
    <reaction evidence="24">
        <text>1-hexadecanoyl-2-(9Z)-octadecenoyl-3-octadecanoyl-sn-glycerol + H2O = 1-hexadecanoyl-2-(9Z-octadecenoyl)-sn-glycerol + octadecanoate + H(+)</text>
        <dbReference type="Rhea" id="RHEA:41111"/>
        <dbReference type="ChEBI" id="CHEBI:15377"/>
        <dbReference type="ChEBI" id="CHEBI:15378"/>
        <dbReference type="ChEBI" id="CHEBI:25629"/>
        <dbReference type="ChEBI" id="CHEBI:75466"/>
        <dbReference type="ChEBI" id="CHEBI:77623"/>
    </reaction>
    <physiologicalReaction direction="left-to-right" evidence="24">
        <dbReference type="Rhea" id="RHEA:41112"/>
    </physiologicalReaction>
</comment>
<evidence type="ECO:0000256" key="38">
    <source>
        <dbReference type="ARBA" id="ARBA00048872"/>
    </source>
</evidence>
<comment type="catalytic activity">
    <reaction evidence="22">
        <text>1,3-dihexadecanoyl-2-(9Z-octadecenoyl)glycerol + H2O = 1-hexadecanoyl-2-(9Z-octadecenoyl)-glycerol + hexadecanoate + H(+)</text>
        <dbReference type="Rhea" id="RHEA:40979"/>
        <dbReference type="ChEBI" id="CHEBI:7896"/>
        <dbReference type="ChEBI" id="CHEBI:15377"/>
        <dbReference type="ChEBI" id="CHEBI:15378"/>
        <dbReference type="ChEBI" id="CHEBI:75585"/>
        <dbReference type="ChEBI" id="CHEBI:75688"/>
    </reaction>
    <physiologicalReaction direction="left-to-right" evidence="22">
        <dbReference type="Rhea" id="RHEA:40980"/>
    </physiologicalReaction>
</comment>
<accession>A0AAD8E3N1</accession>
<proteinExistence type="inferred from homology"/>
<keyword evidence="11" id="KW-0472">Membrane</keyword>
<evidence type="ECO:0000256" key="19">
    <source>
        <dbReference type="ARBA" id="ARBA00033022"/>
    </source>
</evidence>
<evidence type="ECO:0000256" key="18">
    <source>
        <dbReference type="ARBA" id="ARBA00031485"/>
    </source>
</evidence>
<feature type="compositionally biased region" description="Low complexity" evidence="43">
    <location>
        <begin position="304"/>
        <end position="317"/>
    </location>
</feature>
<feature type="chain" id="PRO_5042184228" description="Phospholipase B1, membrane-associated" evidence="44">
    <location>
        <begin position="29"/>
        <end position="1980"/>
    </location>
</feature>
<evidence type="ECO:0000256" key="4">
    <source>
        <dbReference type="ARBA" id="ARBA00022475"/>
    </source>
</evidence>
<dbReference type="GO" id="GO:0004806">
    <property type="term" value="F:triacylglycerol lipase activity"/>
    <property type="evidence" value="ECO:0007669"/>
    <property type="project" value="UniProtKB-EC"/>
</dbReference>
<feature type="compositionally biased region" description="Low complexity" evidence="43">
    <location>
        <begin position="83"/>
        <end position="100"/>
    </location>
</feature>
<dbReference type="PANTHER" id="PTHR21325">
    <property type="entry name" value="PHOSPHOLIPASE B, PLB1"/>
    <property type="match status" value="1"/>
</dbReference>
<keyword evidence="9" id="KW-1133">Transmembrane helix</keyword>
<evidence type="ECO:0000256" key="34">
    <source>
        <dbReference type="ARBA" id="ARBA00048613"/>
    </source>
</evidence>
<keyword evidence="10" id="KW-0443">Lipid metabolism</keyword>
<comment type="catalytic activity">
    <reaction evidence="14">
        <text>1-hexadecanoyl-2-(9Z,12Z-octadecadienoyl)-sn-glycero-3-phosphocholine + H2O = (9Z,12Z)-octadecadienoate + 1-hexadecanoyl-sn-glycero-3-phosphocholine + H(+)</text>
        <dbReference type="Rhea" id="RHEA:40811"/>
        <dbReference type="ChEBI" id="CHEBI:15377"/>
        <dbReference type="ChEBI" id="CHEBI:15378"/>
        <dbReference type="ChEBI" id="CHEBI:30245"/>
        <dbReference type="ChEBI" id="CHEBI:72998"/>
        <dbReference type="ChEBI" id="CHEBI:73002"/>
    </reaction>
    <physiologicalReaction direction="left-to-right" evidence="14">
        <dbReference type="Rhea" id="RHEA:40812"/>
    </physiologicalReaction>
</comment>
<evidence type="ECO:0000256" key="28">
    <source>
        <dbReference type="ARBA" id="ARBA00048058"/>
    </source>
</evidence>
<feature type="compositionally biased region" description="Polar residues" evidence="43">
    <location>
        <begin position="360"/>
        <end position="394"/>
    </location>
</feature>
<keyword evidence="6 44" id="KW-0732">Signal</keyword>
<evidence type="ECO:0000256" key="30">
    <source>
        <dbReference type="ARBA" id="ARBA00048362"/>
    </source>
</evidence>
<keyword evidence="7" id="KW-0677">Repeat</keyword>
<reference evidence="45" key="1">
    <citation type="journal article" date="2023" name="IScience">
        <title>Live-bearing cockroach genome reveals convergent evolutionary mechanisms linked to viviparity in insects and beyond.</title>
        <authorList>
            <person name="Fouks B."/>
            <person name="Harrison M.C."/>
            <person name="Mikhailova A.A."/>
            <person name="Marchal E."/>
            <person name="English S."/>
            <person name="Carruthers M."/>
            <person name="Jennings E.C."/>
            <person name="Chiamaka E.L."/>
            <person name="Frigard R.A."/>
            <person name="Pippel M."/>
            <person name="Attardo G.M."/>
            <person name="Benoit J.B."/>
            <person name="Bornberg-Bauer E."/>
            <person name="Tobe S.S."/>
        </authorList>
    </citation>
    <scope>NUCLEOTIDE SEQUENCE</scope>
    <source>
        <strain evidence="45">Stay&amp;Tobe</strain>
    </source>
</reference>
<keyword evidence="5" id="KW-0812">Transmembrane</keyword>
<evidence type="ECO:0000256" key="17">
    <source>
        <dbReference type="ARBA" id="ARBA00031182"/>
    </source>
</evidence>
<evidence type="ECO:0000256" key="43">
    <source>
        <dbReference type="SAM" id="MobiDB-lite"/>
    </source>
</evidence>
<comment type="catalytic activity">
    <reaction evidence="36">
        <text>1-hexadecanoyl-2-(9Z-octadecenoyl)-sn-glycero-3-phosphocholine + H2O = 1-hexadecanoyl-sn-glycero-3-phosphocholine + (9Z)-octadecenoate + H(+)</text>
        <dbReference type="Rhea" id="RHEA:38779"/>
        <dbReference type="ChEBI" id="CHEBI:15377"/>
        <dbReference type="ChEBI" id="CHEBI:15378"/>
        <dbReference type="ChEBI" id="CHEBI:30823"/>
        <dbReference type="ChEBI" id="CHEBI:72998"/>
        <dbReference type="ChEBI" id="CHEBI:73001"/>
    </reaction>
    <physiologicalReaction direction="left-to-right" evidence="36">
        <dbReference type="Rhea" id="RHEA:38780"/>
    </physiologicalReaction>
</comment>
<feature type="region of interest" description="Disordered" evidence="43">
    <location>
        <begin position="1551"/>
        <end position="1575"/>
    </location>
</feature>
<evidence type="ECO:0000313" key="45">
    <source>
        <dbReference type="EMBL" id="KAJ9576073.1"/>
    </source>
</evidence>
<evidence type="ECO:0000256" key="7">
    <source>
        <dbReference type="ARBA" id="ARBA00022737"/>
    </source>
</evidence>
<comment type="catalytic activity">
    <reaction evidence="32">
        <text>1,2,3-tri-(9Z-octadecenoyl)-glycerol + H2O = di-(9Z)-octadecenoylglycerol + (9Z)-octadecenoate + H(+)</text>
        <dbReference type="Rhea" id="RHEA:38575"/>
        <dbReference type="ChEBI" id="CHEBI:15377"/>
        <dbReference type="ChEBI" id="CHEBI:15378"/>
        <dbReference type="ChEBI" id="CHEBI:30823"/>
        <dbReference type="ChEBI" id="CHEBI:53753"/>
        <dbReference type="ChEBI" id="CHEBI:75945"/>
    </reaction>
    <physiologicalReaction direction="left-to-right" evidence="32">
        <dbReference type="Rhea" id="RHEA:38576"/>
    </physiologicalReaction>
</comment>
<dbReference type="SUPFAM" id="SSF52266">
    <property type="entry name" value="SGNH hydrolase"/>
    <property type="match status" value="1"/>
</dbReference>
<comment type="catalytic activity">
    <reaction evidence="28">
        <text>1,2-di-(9Z-octadecenoyl)-sn-glycero-3-phosphocholine + H2O = 1-(9Z-octadecenoyl)-sn-glycero-3-phosphocholine + (9Z)-octadecenoate + H(+)</text>
        <dbReference type="Rhea" id="RHEA:40923"/>
        <dbReference type="ChEBI" id="CHEBI:15377"/>
        <dbReference type="ChEBI" id="CHEBI:15378"/>
        <dbReference type="ChEBI" id="CHEBI:28610"/>
        <dbReference type="ChEBI" id="CHEBI:30823"/>
        <dbReference type="ChEBI" id="CHEBI:74669"/>
    </reaction>
    <physiologicalReaction direction="left-to-right" evidence="28">
        <dbReference type="Rhea" id="RHEA:40924"/>
    </physiologicalReaction>
</comment>
<evidence type="ECO:0000256" key="32">
    <source>
        <dbReference type="ARBA" id="ARBA00048386"/>
    </source>
</evidence>
<evidence type="ECO:0000256" key="36">
    <source>
        <dbReference type="ARBA" id="ARBA00048699"/>
    </source>
</evidence>
<feature type="region of interest" description="Disordered" evidence="43">
    <location>
        <begin position="521"/>
        <end position="732"/>
    </location>
</feature>
<evidence type="ECO:0000256" key="6">
    <source>
        <dbReference type="ARBA" id="ARBA00022729"/>
    </source>
</evidence>
<keyword evidence="8" id="KW-0378">Hydrolase</keyword>
<comment type="catalytic activity">
    <reaction evidence="41">
        <text>1,3-di-(9Z-octadecenoyl)-glycerol + H2O = 1-(9Z-octadecenoyl)-glycerol + (9Z)-octadecenoate + H(+)</text>
        <dbReference type="Rhea" id="RHEA:39939"/>
        <dbReference type="ChEBI" id="CHEBI:15377"/>
        <dbReference type="ChEBI" id="CHEBI:15378"/>
        <dbReference type="ChEBI" id="CHEBI:30823"/>
        <dbReference type="ChEBI" id="CHEBI:75342"/>
        <dbReference type="ChEBI" id="CHEBI:75735"/>
    </reaction>
    <physiologicalReaction direction="left-to-right" evidence="41">
        <dbReference type="Rhea" id="RHEA:39940"/>
    </physiologicalReaction>
</comment>
<dbReference type="CDD" id="cd01824">
    <property type="entry name" value="Phospholipase_B_like"/>
    <property type="match status" value="1"/>
</dbReference>
<dbReference type="InterPro" id="IPR038885">
    <property type="entry name" value="PLB1"/>
</dbReference>
<evidence type="ECO:0000256" key="13">
    <source>
        <dbReference type="ARBA" id="ARBA00023369"/>
    </source>
</evidence>
<evidence type="ECO:0000256" key="25">
    <source>
        <dbReference type="ARBA" id="ARBA00048011"/>
    </source>
</evidence>
<feature type="compositionally biased region" description="Polar residues" evidence="43">
    <location>
        <begin position="1069"/>
        <end position="1090"/>
    </location>
</feature>
<sequence length="1980" mass="221325">MGTQNKEISINLILIVAVVLLICSTVHSVENSRYSVKRVQRLAKIPSIKLHGELIPRNKINSSRPALHTKKLEDTKPSQEQESSNVSTTNTSNINNKTNTGLHLPKTISNQLKLRIGALTKSKPGFRPSTKSLSSTEPTHEITTEQLAVTTEEIKVNNAENKQVPLQTVGRTEVKVKSSHLPTRNRHIDEKKLNLKRLVADSSQSVVRKFNVQVKTTVVPVDLTENITNDTGNDTTYIPQDTTLHYEITTIPNPTTETKRNSTVNHIHERVKPFRVTLPVGVEKRTNTPRTTTKHNVTKINPISSSSSTTSLHTTTTEKFPTSKESTISKDTTKVHTRSRYFASDYPKVTIVNHHATKIPGSSTTEKNEVNGTSILQETSKPTTENSITTQGSKDSSRRRYGQRSRGKVTSIPQDILSSFHDLAISESDLKKTYKTAPTERTTTKELKHRPAKFTGSVKFKSQDPENDISETKVETTVTNIQQTTEAITDFTNPTDNSGTEIPTTVQKFSTRDRKITNISTESTTTDLDTNHTTKSTGETIMTPETQTTHSTTESTEIIQSTHRTTNSTEKRTSTRGTTESPETSRLTRGTADSTETPKSTRGTIELTETTRSTRGTTESTETPKLTRGTIASIEIPRSTRRIAESIGTSKSTRGTTESTERLKSTRSTTETSETSKSTRGSTASTEPSTSTRSTTEIPEKSTHRSRGRRGRVIKIVKSTSTQPSVPKSRESIAELTTYPTTLTNINSNIHESVPESSESKNSPKMSHKSLRGDVTENHDVTTESITEFTTVSTNNISSSITNSSTNIAQINGNNLYGDLNITESRSSRSGRRRGQRVVKMIRKLPVETDTWMHNDRDIDGSEKEIILTSETINFDSPRRVKKIIKVNRKNSIPELTTKRTSTTITDSEADSNRMTTHADVLSNSRTDSMLDNTQSTHEESEFTTTLSPQETTLLNDNYETIISTTDVHRTAVTSKIDDEVTEKYNQIRGRSRKRLLPEEIGSSTTEAIQETSAIKILDFDNDYDEVQDGFVRSFSTNTDTELIFSPREEKRHEQIQKRAADENPYKRLQSTTSIADPTRSQRFVTGSDSVRASRTKKLYQRRLPSEYQTSANKYRTKYLTKSSGINEQTGVKMLNKTSNNTFRIPLLNDKLDNSNYPRNSAEMLDKSSRETNYNTEQTTLSPITTYSDSRSTTIKSKKEIGTSKQNTGTVPTIKTSKDFVSVIDNSTYETGSSNQTTLSSINPPKGFRSTTINSEQEIETTKRVNLPSVNPLKVLRYTTVSSEQEYDTSKQVNLPSVNPLRSFKYTTASSEEEYETLKQVNLPTVNPLIVFRSTTVNSEQEHETSKHIKLPSVSPLKGFKSTTVNSEQEHETSKQTILPLRNTLNLQKDAISISYLQRKPTSAKVIDETNVQNSPSKERTSSSEISAYRFETKDSSPLRIPLNQQFTTPLDANKKIIISSTNFVIPSTVQKAIPMGFKSTLPLLDADKIRFPPPTKGIASSSTEPYFKSTSKFVRSTTQAAVSSEVHRKPDFSTPSRQIVTVSFTKSVNGGSSVKHDERKTTGEEKVKQEKDKQPTFTQALTNRAFKVLAAVQQMAGAVIELPKQLLLLPVRLGFYPGSERKQREIPKYVDFPCKQMEHKVDIPESVHQLRPGDIKVVASLGDSYTTGNAALAENEEETKNNYRGVSPMGGGQATWRQYLTIPNILREFNPKLLGYALGTVESNNPISGLNVAENGALDDQLLQQAQSLVTKIRNNHFIDFNNDWKLVNIMIGTNDICKEYCFQHNDKDSPLGHLRQLEEALLYLKKNLPRTFVNLIHIPNMVSLQDMKNLPFTCHMKQVVQCSCLFGSSDKNKGGSVTKMLYGYWEAERRVVEDEKFDSEDFTVVLQPFFLGVKAPGIVSTLLGEVSDLNLFSPDCFHYNQKGNAQVANALWNNMMEPVGNKSLGWDAPFKRFICPTENAPYLFTRRNSQTFIQTGHQ</sequence>
<comment type="catalytic activity">
    <reaction evidence="31">
        <text>1-octadecanoyl-2-(9Z,12Z)-octadecadienoyl-sn-glycerol + H2O = 1-octadecanoyl-sn-glycerol + (9Z,12Z)-octadecadienoate + H(+)</text>
        <dbReference type="Rhea" id="RHEA:40927"/>
        <dbReference type="ChEBI" id="CHEBI:15377"/>
        <dbReference type="ChEBI" id="CHEBI:15378"/>
        <dbReference type="ChEBI" id="CHEBI:30245"/>
        <dbReference type="ChEBI" id="CHEBI:75550"/>
        <dbReference type="ChEBI" id="CHEBI:77097"/>
    </reaction>
    <physiologicalReaction direction="left-to-right" evidence="31">
        <dbReference type="Rhea" id="RHEA:40928"/>
    </physiologicalReaction>
</comment>
<evidence type="ECO:0000256" key="29">
    <source>
        <dbReference type="ARBA" id="ARBA00048227"/>
    </source>
</evidence>
<feature type="region of interest" description="Disordered" evidence="43">
    <location>
        <begin position="286"/>
        <end position="331"/>
    </location>
</feature>
<dbReference type="Proteomes" id="UP001233999">
    <property type="component" value="Unassembled WGS sequence"/>
</dbReference>
<evidence type="ECO:0000256" key="20">
    <source>
        <dbReference type="ARBA" id="ARBA00045916"/>
    </source>
</evidence>
<comment type="subcellular location">
    <subcellularLocation>
        <location evidence="1">Apical cell membrane</location>
        <topology evidence="1">Single-pass type I membrane protein</topology>
    </subcellularLocation>
</comment>
<feature type="compositionally biased region" description="Basic and acidic residues" evidence="43">
    <location>
        <begin position="1555"/>
        <end position="1575"/>
    </location>
</feature>
<organism evidence="45 46">
    <name type="scientific">Diploptera punctata</name>
    <name type="common">Pacific beetle cockroach</name>
    <dbReference type="NCBI Taxonomy" id="6984"/>
    <lineage>
        <taxon>Eukaryota</taxon>
        <taxon>Metazoa</taxon>
        <taxon>Ecdysozoa</taxon>
        <taxon>Arthropoda</taxon>
        <taxon>Hexapoda</taxon>
        <taxon>Insecta</taxon>
        <taxon>Pterygota</taxon>
        <taxon>Neoptera</taxon>
        <taxon>Polyneoptera</taxon>
        <taxon>Dictyoptera</taxon>
        <taxon>Blattodea</taxon>
        <taxon>Blaberoidea</taxon>
        <taxon>Blaberidae</taxon>
        <taxon>Diplopterinae</taxon>
        <taxon>Diploptera</taxon>
    </lineage>
</organism>
<dbReference type="GO" id="GO:0016324">
    <property type="term" value="C:apical plasma membrane"/>
    <property type="evidence" value="ECO:0007669"/>
    <property type="project" value="UniProtKB-SubCell"/>
</dbReference>
<comment type="catalytic activity">
    <reaction evidence="25">
        <text>2,3-di-(9Z)-octadecenoyl-sn-glycerol + H2O = 3-(9Z-octadecenoyl)-sn-glycerol + (9Z)-octadecenoate + H(+)</text>
        <dbReference type="Rhea" id="RHEA:42604"/>
        <dbReference type="ChEBI" id="CHEBI:15377"/>
        <dbReference type="ChEBI" id="CHEBI:15378"/>
        <dbReference type="ChEBI" id="CHEBI:30823"/>
        <dbReference type="ChEBI" id="CHEBI:75824"/>
        <dbReference type="ChEBI" id="CHEBI:75938"/>
    </reaction>
    <physiologicalReaction direction="left-to-right" evidence="25">
        <dbReference type="Rhea" id="RHEA:42605"/>
    </physiologicalReaction>
</comment>
<evidence type="ECO:0000256" key="9">
    <source>
        <dbReference type="ARBA" id="ARBA00022989"/>
    </source>
</evidence>
<evidence type="ECO:0000256" key="14">
    <source>
        <dbReference type="ARBA" id="ARBA00023408"/>
    </source>
</evidence>
<dbReference type="Gene3D" id="3.40.50.1110">
    <property type="entry name" value="SGNH hydrolase"/>
    <property type="match status" value="1"/>
</dbReference>
<comment type="catalytic activity">
    <reaction evidence="26">
        <text>1-hexadecanoyl-2-(9Z-octadecenoyl)-sn-glycero-3-phospho-(1'-sn-glycerol) + H2O = 1-hexadecanoyl-sn-glycero-3-phospho-(1'-sn-glycerol) + (9Z)-octadecenoate + H(+)</text>
        <dbReference type="Rhea" id="RHEA:40919"/>
        <dbReference type="ChEBI" id="CHEBI:15377"/>
        <dbReference type="ChEBI" id="CHEBI:15378"/>
        <dbReference type="ChEBI" id="CHEBI:30823"/>
        <dbReference type="ChEBI" id="CHEBI:72841"/>
        <dbReference type="ChEBI" id="CHEBI:75158"/>
    </reaction>
    <physiologicalReaction direction="left-to-right" evidence="26">
        <dbReference type="Rhea" id="RHEA:40920"/>
    </physiologicalReaction>
</comment>
<evidence type="ECO:0000256" key="11">
    <source>
        <dbReference type="ARBA" id="ARBA00023136"/>
    </source>
</evidence>